<protein>
    <recommendedName>
        <fullName evidence="10">Myb-like domain-containing protein</fullName>
    </recommendedName>
</protein>
<evidence type="ECO:0000313" key="9">
    <source>
        <dbReference type="Proteomes" id="UP001345219"/>
    </source>
</evidence>
<sequence length="398" mass="43860">MRKKSCASRAKYSKAIAAGPSVSTCTRQLDFHEEDGSDIDYMPGTYGDSCNEKLSEDMEPIDPKSSSKENPSPLRSDNAGSQNNTNSDLFVKKICVRCGCGGDMMVCAGTGCPVAFHEKCLPSTPKFDGSGNYYCPYCAYRGAVEKAEMLRRKAMLAKRNLLKFLNSVGDGSKRSEKEAIVHEKQTAFAPLENQNQGNTKVGDSYNKSLKGSMVDGICAGSSPPGNQNLHDVKVGHGLKEIQKDGNIYDKQGCSPRRIQNKDNYGVAVGIRVENSETEVQASHGNISANASEGKHKIAHPEKVHSLEKVTCQSIIRVRSPRARRTNAAAALANVRQRHLRWTKEEEEMLKEGVQRFSGCGNKSIPWSRILEMGMNVFDPARRPSDLKDKWKKIAPKQR</sequence>
<evidence type="ECO:0000256" key="4">
    <source>
        <dbReference type="PROSITE-ProRule" id="PRU00146"/>
    </source>
</evidence>
<evidence type="ECO:0000256" key="3">
    <source>
        <dbReference type="ARBA" id="ARBA00022833"/>
    </source>
</evidence>
<dbReference type="PANTHER" id="PTHR47863">
    <property type="entry name" value="RING/FYVE/PHD ZINC FINGER SUPERFAMILY PROTEIN"/>
    <property type="match status" value="1"/>
</dbReference>
<evidence type="ECO:0008006" key="10">
    <source>
        <dbReference type="Google" id="ProtNLM"/>
    </source>
</evidence>
<evidence type="ECO:0000256" key="1">
    <source>
        <dbReference type="ARBA" id="ARBA00022723"/>
    </source>
</evidence>
<dbReference type="Gene3D" id="1.10.10.60">
    <property type="entry name" value="Homeodomain-like"/>
    <property type="match status" value="1"/>
</dbReference>
<dbReference type="SUPFAM" id="SSF57903">
    <property type="entry name" value="FYVE/PHD zinc finger"/>
    <property type="match status" value="1"/>
</dbReference>
<evidence type="ECO:0000256" key="5">
    <source>
        <dbReference type="SAM" id="MobiDB-lite"/>
    </source>
</evidence>
<feature type="domain" description="PHD-type" evidence="6">
    <location>
        <begin position="92"/>
        <end position="141"/>
    </location>
</feature>
<comment type="caution">
    <text evidence="8">The sequence shown here is derived from an EMBL/GenBank/DDBJ whole genome shotgun (WGS) entry which is preliminary data.</text>
</comment>
<dbReference type="PROSITE" id="PS01359">
    <property type="entry name" value="ZF_PHD_1"/>
    <property type="match status" value="1"/>
</dbReference>
<dbReference type="PROSITE" id="PS50090">
    <property type="entry name" value="MYB_LIKE"/>
    <property type="match status" value="1"/>
</dbReference>
<dbReference type="InterPro" id="IPR001005">
    <property type="entry name" value="SANT/Myb"/>
</dbReference>
<evidence type="ECO:0000259" key="7">
    <source>
        <dbReference type="PROSITE" id="PS50090"/>
    </source>
</evidence>
<dbReference type="InterPro" id="IPR011011">
    <property type="entry name" value="Znf_FYVE_PHD"/>
</dbReference>
<evidence type="ECO:0000313" key="8">
    <source>
        <dbReference type="EMBL" id="KAK4758871.1"/>
    </source>
</evidence>
<dbReference type="PANTHER" id="PTHR47863:SF4">
    <property type="entry name" value="RING_FYVE_PHD ZINC FINGER SUPERFAMILY PROTEIN"/>
    <property type="match status" value="1"/>
</dbReference>
<dbReference type="InterPro" id="IPR019786">
    <property type="entry name" value="Zinc_finger_PHD-type_CS"/>
</dbReference>
<dbReference type="AlphaFoldDB" id="A0AAN7K658"/>
<feature type="compositionally biased region" description="Basic and acidic residues" evidence="5">
    <location>
        <begin position="50"/>
        <end position="67"/>
    </location>
</feature>
<dbReference type="InterPro" id="IPR001965">
    <property type="entry name" value="Znf_PHD"/>
</dbReference>
<feature type="region of interest" description="Disordered" evidence="5">
    <location>
        <begin position="35"/>
        <end position="83"/>
    </location>
</feature>
<dbReference type="EMBL" id="JAXIOK010000012">
    <property type="protein sequence ID" value="KAK4758871.1"/>
    <property type="molecule type" value="Genomic_DNA"/>
</dbReference>
<reference evidence="8 9" key="1">
    <citation type="journal article" date="2023" name="Hortic Res">
        <title>Pangenome of water caltrop reveals structural variations and asymmetric subgenome divergence after allopolyploidization.</title>
        <authorList>
            <person name="Zhang X."/>
            <person name="Chen Y."/>
            <person name="Wang L."/>
            <person name="Yuan Y."/>
            <person name="Fang M."/>
            <person name="Shi L."/>
            <person name="Lu R."/>
            <person name="Comes H.P."/>
            <person name="Ma Y."/>
            <person name="Chen Y."/>
            <person name="Huang G."/>
            <person name="Zhou Y."/>
            <person name="Zheng Z."/>
            <person name="Qiu Y."/>
        </authorList>
    </citation>
    <scope>NUCLEOTIDE SEQUENCE [LARGE SCALE GENOMIC DNA]</scope>
    <source>
        <tissue evidence="8">Roots</tissue>
    </source>
</reference>
<name>A0AAN7K658_9MYRT</name>
<accession>A0AAN7K658</accession>
<proteinExistence type="predicted"/>
<evidence type="ECO:0000259" key="6">
    <source>
        <dbReference type="PROSITE" id="PS50016"/>
    </source>
</evidence>
<dbReference type="SMART" id="SM00249">
    <property type="entry name" value="PHD"/>
    <property type="match status" value="1"/>
</dbReference>
<dbReference type="Proteomes" id="UP001345219">
    <property type="component" value="Chromosome 15"/>
</dbReference>
<dbReference type="CDD" id="cd11660">
    <property type="entry name" value="SANT_TRF"/>
    <property type="match status" value="1"/>
</dbReference>
<keyword evidence="3" id="KW-0862">Zinc</keyword>
<dbReference type="SUPFAM" id="SSF46689">
    <property type="entry name" value="Homeodomain-like"/>
    <property type="match status" value="1"/>
</dbReference>
<keyword evidence="1" id="KW-0479">Metal-binding</keyword>
<organism evidence="8 9">
    <name type="scientific">Trapa incisa</name>
    <dbReference type="NCBI Taxonomy" id="236973"/>
    <lineage>
        <taxon>Eukaryota</taxon>
        <taxon>Viridiplantae</taxon>
        <taxon>Streptophyta</taxon>
        <taxon>Embryophyta</taxon>
        <taxon>Tracheophyta</taxon>
        <taxon>Spermatophyta</taxon>
        <taxon>Magnoliopsida</taxon>
        <taxon>eudicotyledons</taxon>
        <taxon>Gunneridae</taxon>
        <taxon>Pentapetalae</taxon>
        <taxon>rosids</taxon>
        <taxon>malvids</taxon>
        <taxon>Myrtales</taxon>
        <taxon>Lythraceae</taxon>
        <taxon>Trapa</taxon>
    </lineage>
</organism>
<gene>
    <name evidence="8" type="ORF">SAY87_020172</name>
</gene>
<dbReference type="InterPro" id="IPR013083">
    <property type="entry name" value="Znf_RING/FYVE/PHD"/>
</dbReference>
<dbReference type="InterPro" id="IPR019787">
    <property type="entry name" value="Znf_PHD-finger"/>
</dbReference>
<feature type="domain" description="Myb-like" evidence="7">
    <location>
        <begin position="333"/>
        <end position="394"/>
    </location>
</feature>
<keyword evidence="2 4" id="KW-0863">Zinc-finger</keyword>
<dbReference type="PROSITE" id="PS50016">
    <property type="entry name" value="ZF_PHD_2"/>
    <property type="match status" value="1"/>
</dbReference>
<keyword evidence="9" id="KW-1185">Reference proteome</keyword>
<feature type="compositionally biased region" description="Polar residues" evidence="5">
    <location>
        <begin position="68"/>
        <end position="83"/>
    </location>
</feature>
<dbReference type="Gene3D" id="3.30.40.10">
    <property type="entry name" value="Zinc/RING finger domain, C3HC4 (zinc finger)"/>
    <property type="match status" value="1"/>
</dbReference>
<evidence type="ECO:0000256" key="2">
    <source>
        <dbReference type="ARBA" id="ARBA00022771"/>
    </source>
</evidence>
<dbReference type="GO" id="GO:0008270">
    <property type="term" value="F:zinc ion binding"/>
    <property type="evidence" value="ECO:0007669"/>
    <property type="project" value="UniProtKB-KW"/>
</dbReference>
<dbReference type="InterPro" id="IPR009057">
    <property type="entry name" value="Homeodomain-like_sf"/>
</dbReference>